<proteinExistence type="predicted"/>
<protein>
    <submittedName>
        <fullName evidence="1">Uncharacterized protein</fullName>
    </submittedName>
</protein>
<gene>
    <name evidence="1" type="ORF">AVEN_70650_1</name>
</gene>
<dbReference type="OrthoDB" id="6773164at2759"/>
<accession>A0A4Y2NB90</accession>
<feature type="non-terminal residue" evidence="1">
    <location>
        <position position="1"/>
    </location>
</feature>
<sequence>TDPTNLSCDQKYLLDTCTAISSGVGSSYLVKHQSGMLNFVRWLTTANRILRLYISASHPSNELITLLVFILRVYAPSWFRIKVHHSIMDGSRHLWHFISSSRYLTKKYRDIIEPVISRTAHFAAPENMLLAMLTERDAILELLELGELSRQGKLAHMVIVFVDSLFLLLTFELQPT</sequence>
<keyword evidence="2" id="KW-1185">Reference proteome</keyword>
<dbReference type="Proteomes" id="UP000499080">
    <property type="component" value="Unassembled WGS sequence"/>
</dbReference>
<dbReference type="PANTHER" id="PTHR46409:SF1">
    <property type="entry name" value="HTH PSQ-TYPE DOMAIN-CONTAINING PROTEIN"/>
    <property type="match status" value="1"/>
</dbReference>
<dbReference type="AlphaFoldDB" id="A0A4Y2NB90"/>
<reference evidence="1 2" key="1">
    <citation type="journal article" date="2019" name="Sci. Rep.">
        <title>Orb-weaving spider Araneus ventricosus genome elucidates the spidroin gene catalogue.</title>
        <authorList>
            <person name="Kono N."/>
            <person name="Nakamura H."/>
            <person name="Ohtoshi R."/>
            <person name="Moran D.A.P."/>
            <person name="Shinohara A."/>
            <person name="Yoshida Y."/>
            <person name="Fujiwara M."/>
            <person name="Mori M."/>
            <person name="Tomita M."/>
            <person name="Arakawa K."/>
        </authorList>
    </citation>
    <scope>NUCLEOTIDE SEQUENCE [LARGE SCALE GENOMIC DNA]</scope>
</reference>
<comment type="caution">
    <text evidence="1">The sequence shown here is derived from an EMBL/GenBank/DDBJ whole genome shotgun (WGS) entry which is preliminary data.</text>
</comment>
<evidence type="ECO:0000313" key="1">
    <source>
        <dbReference type="EMBL" id="GBN35964.1"/>
    </source>
</evidence>
<name>A0A4Y2NB90_ARAVE</name>
<evidence type="ECO:0000313" key="2">
    <source>
        <dbReference type="Proteomes" id="UP000499080"/>
    </source>
</evidence>
<organism evidence="1 2">
    <name type="scientific">Araneus ventricosus</name>
    <name type="common">Orbweaver spider</name>
    <name type="synonym">Epeira ventricosa</name>
    <dbReference type="NCBI Taxonomy" id="182803"/>
    <lineage>
        <taxon>Eukaryota</taxon>
        <taxon>Metazoa</taxon>
        <taxon>Ecdysozoa</taxon>
        <taxon>Arthropoda</taxon>
        <taxon>Chelicerata</taxon>
        <taxon>Arachnida</taxon>
        <taxon>Araneae</taxon>
        <taxon>Araneomorphae</taxon>
        <taxon>Entelegynae</taxon>
        <taxon>Araneoidea</taxon>
        <taxon>Araneidae</taxon>
        <taxon>Araneus</taxon>
    </lineage>
</organism>
<dbReference type="PANTHER" id="PTHR46409">
    <property type="entry name" value="HTH PSQ-TYPE DOMAIN-CONTAINING PROTEIN"/>
    <property type="match status" value="1"/>
</dbReference>
<dbReference type="EMBL" id="BGPR01286360">
    <property type="protein sequence ID" value="GBN35964.1"/>
    <property type="molecule type" value="Genomic_DNA"/>
</dbReference>